<comment type="function">
    <text evidence="14">Probable histone demethylase that specifically demethylates 'Lys-9' and 'Lys-36' residues of histone H3, thereby playing a central role in histone code. Demethylation of Lys residue generates formaldehyde and succinate.</text>
</comment>
<feature type="compositionally biased region" description="Acidic residues" evidence="15">
    <location>
        <begin position="967"/>
        <end position="976"/>
    </location>
</feature>
<dbReference type="GO" id="GO:0048512">
    <property type="term" value="P:circadian behavior"/>
    <property type="evidence" value="ECO:0007669"/>
    <property type="project" value="UniProtKB-ARBA"/>
</dbReference>
<feature type="region of interest" description="Disordered" evidence="15">
    <location>
        <begin position="1029"/>
        <end position="1049"/>
    </location>
</feature>
<evidence type="ECO:0000256" key="11">
    <source>
        <dbReference type="ARBA" id="ARBA00023163"/>
    </source>
</evidence>
<dbReference type="EMBL" id="OU900097">
    <property type="protein sequence ID" value="CAG9861596.1"/>
    <property type="molecule type" value="Genomic_DNA"/>
</dbReference>
<dbReference type="GO" id="GO:0005634">
    <property type="term" value="C:nucleus"/>
    <property type="evidence" value="ECO:0007669"/>
    <property type="project" value="TreeGrafter"/>
</dbReference>
<feature type="domain" description="JmjN" evidence="16">
    <location>
        <begin position="12"/>
        <end position="54"/>
    </location>
</feature>
<proteinExistence type="inferred from homology"/>
<evidence type="ECO:0000256" key="14">
    <source>
        <dbReference type="ARBA" id="ARBA00053408"/>
    </source>
</evidence>
<keyword evidence="8" id="KW-0560">Oxidoreductase</keyword>
<feature type="region of interest" description="Disordered" evidence="15">
    <location>
        <begin position="687"/>
        <end position="713"/>
    </location>
</feature>
<dbReference type="GO" id="GO:0046872">
    <property type="term" value="F:metal ion binding"/>
    <property type="evidence" value="ECO:0007669"/>
    <property type="project" value="UniProtKB-KW"/>
</dbReference>
<dbReference type="SUPFAM" id="SSF63748">
    <property type="entry name" value="Tudor/PWWP/MBT"/>
    <property type="match status" value="2"/>
</dbReference>
<dbReference type="Proteomes" id="UP001153712">
    <property type="component" value="Chromosome 4"/>
</dbReference>
<dbReference type="SMART" id="SM00545">
    <property type="entry name" value="JmjN"/>
    <property type="match status" value="1"/>
</dbReference>
<feature type="region of interest" description="Disordered" evidence="15">
    <location>
        <begin position="450"/>
        <end position="477"/>
    </location>
</feature>
<evidence type="ECO:0000256" key="5">
    <source>
        <dbReference type="ARBA" id="ARBA00022833"/>
    </source>
</evidence>
<dbReference type="InterPro" id="IPR003347">
    <property type="entry name" value="JmjC_dom"/>
</dbReference>
<keyword evidence="9" id="KW-0408">Iron</keyword>
<comment type="similarity">
    <text evidence="2">Belongs to the JHDM3 histone demethylase family.</text>
</comment>
<evidence type="ECO:0000256" key="4">
    <source>
        <dbReference type="ARBA" id="ARBA00022723"/>
    </source>
</evidence>
<feature type="region of interest" description="Disordered" evidence="15">
    <location>
        <begin position="961"/>
        <end position="988"/>
    </location>
</feature>
<dbReference type="PROSITE" id="PS51184">
    <property type="entry name" value="JMJC"/>
    <property type="match status" value="1"/>
</dbReference>
<evidence type="ECO:0000313" key="19">
    <source>
        <dbReference type="Proteomes" id="UP001153712"/>
    </source>
</evidence>
<dbReference type="FunFam" id="2.60.120.650:FF:000048">
    <property type="entry name" value="Lysine-specific demethylase 4A"/>
    <property type="match status" value="1"/>
</dbReference>
<evidence type="ECO:0000256" key="3">
    <source>
        <dbReference type="ARBA" id="ARBA00012900"/>
    </source>
</evidence>
<dbReference type="GO" id="GO:0140684">
    <property type="term" value="F:histone H3K9me2/H3K9me3 demethylase activity"/>
    <property type="evidence" value="ECO:0007669"/>
    <property type="project" value="UniProtKB-EC"/>
</dbReference>
<name>A0A9N9TUN5_PHYSR</name>
<evidence type="ECO:0000256" key="13">
    <source>
        <dbReference type="ARBA" id="ARBA00049349"/>
    </source>
</evidence>
<keyword evidence="19" id="KW-1185">Reference proteome</keyword>
<dbReference type="GO" id="GO:0140681">
    <property type="term" value="F:histone H3K36me2/H3K36me3 demethylase activity"/>
    <property type="evidence" value="ECO:0007669"/>
    <property type="project" value="UniProtKB-ARBA"/>
</dbReference>
<keyword evidence="6" id="KW-0156">Chromatin regulator</keyword>
<feature type="region of interest" description="Disordered" evidence="15">
    <location>
        <begin position="528"/>
        <end position="573"/>
    </location>
</feature>
<comment type="catalytic activity">
    <reaction evidence="13">
        <text>N(6),N(6),N(6)-trimethyl-L-lysyl(9)-[histone H3] + 2 2-oxoglutarate + 2 O2 = N(6)-methyl-L-lysyl(9)-[histone H3] + 2 formaldehyde + 2 succinate + 2 CO2</text>
        <dbReference type="Rhea" id="RHEA:60200"/>
        <dbReference type="Rhea" id="RHEA-COMP:15538"/>
        <dbReference type="Rhea" id="RHEA-COMP:15542"/>
        <dbReference type="ChEBI" id="CHEBI:15379"/>
        <dbReference type="ChEBI" id="CHEBI:16526"/>
        <dbReference type="ChEBI" id="CHEBI:16810"/>
        <dbReference type="ChEBI" id="CHEBI:16842"/>
        <dbReference type="ChEBI" id="CHEBI:30031"/>
        <dbReference type="ChEBI" id="CHEBI:61929"/>
        <dbReference type="ChEBI" id="CHEBI:61961"/>
        <dbReference type="EC" id="1.14.11.66"/>
    </reaction>
</comment>
<keyword evidence="4" id="KW-0479">Metal-binding</keyword>
<dbReference type="GO" id="GO:0000785">
    <property type="term" value="C:chromatin"/>
    <property type="evidence" value="ECO:0007669"/>
    <property type="project" value="TreeGrafter"/>
</dbReference>
<dbReference type="SUPFAM" id="SSF51197">
    <property type="entry name" value="Clavaminate synthase-like"/>
    <property type="match status" value="1"/>
</dbReference>
<keyword evidence="10" id="KW-0805">Transcription regulation</keyword>
<dbReference type="SMART" id="SM00558">
    <property type="entry name" value="JmjC"/>
    <property type="match status" value="1"/>
</dbReference>
<sequence>MAEPSSPRIPKIMVFRPTWEEFKDFSSYVKHMESKMAHRAGLAKVIPPPEWVPRKIGYNVDDIDITIPAPICQVVTGKQGLYQQINIQKKPMSVKQYKELANSSRYATPRHFDYEDLERKYWKNITYVAPIYGADVCGSLTDNDVNEWNINRLGTILDYVNEDYGISIDGVNTAYLYFGMWKTTFAWHTEDMDLYSINYLHFGAPKTWYSIPPEHGRRLERLANGFFPSSYKTCQAFLRHKMTLISPQILKQYSIPYNKITQEAGEIMITFPYGYHAGFNHGFNCAESTNFAQERWIEYGKRASQCTCSKDMVKISMDTFVKRFQPDRYEMWLKGEDIGPHPEEPNRNVAAPIPMPQDILCNKNNTSLPQSYLENTKNKKGRMMAFNHLADFPTSLQLELMEEDNLAYGSEELPPDEQQMEVLEDIWLKAGEIEAEDAEICDDGYNVKKSRHFQKKKRHKRNKKNSDGSWSPKKHLHNDKDELTGLYAPCDRKDKKVCGKIVKPIEEPVDTSELVKNLIAQETEILMQKAKKHKHKHKKKEGDEHKKHKKRKHQNVETKNNGIPTEDKPNKPEVKEQAQAKNEIDNIIRAAAEEHKQKLLSESTDMLSEPSTSQQGVQSAVYAPKLDLKAYRIPKKVSANKVETIKTSKGIITVVEPTPMIANSKILPVSSNPNKYENAFLDFINQRQQQPAKSPQSANINSPNSISKTISSLPKDIRVKTAPMTTGNRPPASTIVDIVNRQPNASNPDLTKIINLGSKTFIVPQTVSSQSVIQFKSDNYAPLGNFTANSTTAEPRALNLSSPKGAGNIPTVEFTELRQVSQQMPLLSTPEPFCEHDDMPKLDSPVVATPVNLTEIDRRDEAVKGLLDMYSVSIEKAAKAETSLPPKKHKPNLIWSNHKYYTTYRCSETTYTNLNRFFPLTNLPIPRADVGNEADSNKVIVEAQPNEITDSITALELIQPGLNEPDTTGEESEEDSGSSSSSDEYTSSSECESDCEECLKEKQVSNQTVQTKKNCPINDDYEDIKENLRTKFKKNKSSRGRGRPKKSVNKKRFSLSEIILGVRKLGRPCKEDQLQLNKAKLMIDKYKQRFMNEGLSLKLANMRALMTPLECYVNAENVLDNFSEDMQKYLTSGLTLFNVSSIHLTKDCKKALEDRDEEEEAVEEADSLHVKNSTIKTKDTVWAKHRNGRYYHAKVVDVKAELQYAVFFPEDQSFSKDISPTDVVGVENMPNGPRKGQKLKVRWADGKIYNADYMGKTYTCVYVVLFEDESKCNLHRDFIFTLDESIPKRILSKMSYASDMIHREHLYGLERDLPLRRPVKKKVFSDNSF</sequence>
<evidence type="ECO:0000256" key="10">
    <source>
        <dbReference type="ARBA" id="ARBA00023015"/>
    </source>
</evidence>
<keyword evidence="5" id="KW-0862">Zinc</keyword>
<dbReference type="Gene3D" id="2.60.120.650">
    <property type="entry name" value="Cupin"/>
    <property type="match status" value="1"/>
</dbReference>
<evidence type="ECO:0000313" key="18">
    <source>
        <dbReference type="EMBL" id="CAG9861596.1"/>
    </source>
</evidence>
<dbReference type="Pfam" id="PF02373">
    <property type="entry name" value="JmjC"/>
    <property type="match status" value="1"/>
</dbReference>
<keyword evidence="11" id="KW-0804">Transcription</keyword>
<evidence type="ECO:0000259" key="16">
    <source>
        <dbReference type="PROSITE" id="PS51183"/>
    </source>
</evidence>
<accession>A0A9N9TUN5</accession>
<dbReference type="GO" id="GO:0010468">
    <property type="term" value="P:regulation of gene expression"/>
    <property type="evidence" value="ECO:0007669"/>
    <property type="project" value="TreeGrafter"/>
</dbReference>
<dbReference type="OrthoDB" id="9547406at2759"/>
<feature type="compositionally biased region" description="Low complexity" evidence="15">
    <location>
        <begin position="977"/>
        <end position="988"/>
    </location>
</feature>
<protein>
    <recommendedName>
        <fullName evidence="3">[histone H3]-trimethyl-L-lysine(9) demethylase</fullName>
        <ecNumber evidence="3">1.14.11.66</ecNumber>
    </recommendedName>
</protein>
<evidence type="ECO:0000256" key="12">
    <source>
        <dbReference type="ARBA" id="ARBA00023242"/>
    </source>
</evidence>
<evidence type="ECO:0000256" key="15">
    <source>
        <dbReference type="SAM" id="MobiDB-lite"/>
    </source>
</evidence>
<dbReference type="InterPro" id="IPR003349">
    <property type="entry name" value="JmjN"/>
</dbReference>
<feature type="compositionally biased region" description="Basic residues" evidence="15">
    <location>
        <begin position="1030"/>
        <end position="1049"/>
    </location>
</feature>
<keyword evidence="12" id="KW-0539">Nucleus</keyword>
<keyword evidence="7" id="KW-0223">Dioxygenase</keyword>
<dbReference type="PANTHER" id="PTHR10694:SF129">
    <property type="entry name" value="LYSINE-SPECIFIC DEMETHYLASE 4B-RELATED"/>
    <property type="match status" value="1"/>
</dbReference>
<evidence type="ECO:0000256" key="7">
    <source>
        <dbReference type="ARBA" id="ARBA00022964"/>
    </source>
</evidence>
<feature type="compositionally biased region" description="Basic residues" evidence="15">
    <location>
        <begin position="450"/>
        <end position="463"/>
    </location>
</feature>
<dbReference type="Pfam" id="PF02375">
    <property type="entry name" value="JmjN"/>
    <property type="match status" value="1"/>
</dbReference>
<dbReference type="Gene3D" id="3.10.330.70">
    <property type="match status" value="1"/>
</dbReference>
<evidence type="ECO:0000256" key="6">
    <source>
        <dbReference type="ARBA" id="ARBA00022853"/>
    </source>
</evidence>
<dbReference type="PROSITE" id="PS51183">
    <property type="entry name" value="JMJN"/>
    <property type="match status" value="1"/>
</dbReference>
<feature type="compositionally biased region" description="Polar residues" evidence="15">
    <location>
        <begin position="687"/>
        <end position="712"/>
    </location>
</feature>
<dbReference type="Gene3D" id="2.30.30.140">
    <property type="match status" value="1"/>
</dbReference>
<evidence type="ECO:0000256" key="2">
    <source>
        <dbReference type="ARBA" id="ARBA00009711"/>
    </source>
</evidence>
<evidence type="ECO:0000256" key="9">
    <source>
        <dbReference type="ARBA" id="ARBA00023004"/>
    </source>
</evidence>
<feature type="compositionally biased region" description="Basic residues" evidence="15">
    <location>
        <begin position="529"/>
        <end position="539"/>
    </location>
</feature>
<dbReference type="EC" id="1.14.11.66" evidence="3"/>
<evidence type="ECO:0000256" key="8">
    <source>
        <dbReference type="ARBA" id="ARBA00023002"/>
    </source>
</evidence>
<dbReference type="PANTHER" id="PTHR10694">
    <property type="entry name" value="LYSINE-SPECIFIC DEMETHYLASE"/>
    <property type="match status" value="1"/>
</dbReference>
<comment type="cofactor">
    <cofactor evidence="1">
        <name>Fe(2+)</name>
        <dbReference type="ChEBI" id="CHEBI:29033"/>
    </cofactor>
</comment>
<gene>
    <name evidence="18" type="ORF">PHYEVI_LOCUS7931</name>
</gene>
<organism evidence="18 19">
    <name type="scientific">Phyllotreta striolata</name>
    <name type="common">Striped flea beetle</name>
    <name type="synonym">Crioceris striolata</name>
    <dbReference type="NCBI Taxonomy" id="444603"/>
    <lineage>
        <taxon>Eukaryota</taxon>
        <taxon>Metazoa</taxon>
        <taxon>Ecdysozoa</taxon>
        <taxon>Arthropoda</taxon>
        <taxon>Hexapoda</taxon>
        <taxon>Insecta</taxon>
        <taxon>Pterygota</taxon>
        <taxon>Neoptera</taxon>
        <taxon>Endopterygota</taxon>
        <taxon>Coleoptera</taxon>
        <taxon>Polyphaga</taxon>
        <taxon>Cucujiformia</taxon>
        <taxon>Chrysomeloidea</taxon>
        <taxon>Chrysomelidae</taxon>
        <taxon>Galerucinae</taxon>
        <taxon>Alticini</taxon>
        <taxon>Phyllotreta</taxon>
    </lineage>
</organism>
<reference evidence="18" key="1">
    <citation type="submission" date="2022-01" db="EMBL/GenBank/DDBJ databases">
        <authorList>
            <person name="King R."/>
        </authorList>
    </citation>
    <scope>NUCLEOTIDE SEQUENCE</scope>
</reference>
<evidence type="ECO:0000259" key="17">
    <source>
        <dbReference type="PROSITE" id="PS51184"/>
    </source>
</evidence>
<feature type="domain" description="JmjC" evidence="17">
    <location>
        <begin position="142"/>
        <end position="308"/>
    </location>
</feature>
<evidence type="ECO:0000256" key="1">
    <source>
        <dbReference type="ARBA" id="ARBA00001954"/>
    </source>
</evidence>